<comment type="caution">
    <text evidence="1">The sequence shown here is derived from an EMBL/GenBank/DDBJ whole genome shotgun (WGS) entry which is preliminary data.</text>
</comment>
<reference evidence="1" key="1">
    <citation type="submission" date="2020-08" db="EMBL/GenBank/DDBJ databases">
        <title>Multicomponent nature underlies the extraordinary mechanical properties of spider dragline silk.</title>
        <authorList>
            <person name="Kono N."/>
            <person name="Nakamura H."/>
            <person name="Mori M."/>
            <person name="Yoshida Y."/>
            <person name="Ohtoshi R."/>
            <person name="Malay A.D."/>
            <person name="Moran D.A.P."/>
            <person name="Tomita M."/>
            <person name="Numata K."/>
            <person name="Arakawa K."/>
        </authorList>
    </citation>
    <scope>NUCLEOTIDE SEQUENCE</scope>
</reference>
<dbReference type="AlphaFoldDB" id="A0A8X6NED3"/>
<dbReference type="EMBL" id="BMAW01008854">
    <property type="protein sequence ID" value="GFT10729.1"/>
    <property type="molecule type" value="Genomic_DNA"/>
</dbReference>
<name>A0A8X6NED3_NEPPI</name>
<gene>
    <name evidence="1" type="ORF">NPIL_216051</name>
</gene>
<accession>A0A8X6NED3</accession>
<evidence type="ECO:0000313" key="1">
    <source>
        <dbReference type="EMBL" id="GFT10729.1"/>
    </source>
</evidence>
<protein>
    <submittedName>
        <fullName evidence="1">Uncharacterized protein</fullName>
    </submittedName>
</protein>
<keyword evidence="2" id="KW-1185">Reference proteome</keyword>
<evidence type="ECO:0000313" key="2">
    <source>
        <dbReference type="Proteomes" id="UP000887013"/>
    </source>
</evidence>
<sequence>MVSLSRLDTFFLNHGDASSSCISHWARPITTDRVCLWTGGETWRATMARKAPTLRQEVSNEVRQLVISERQQQSVLGRQKYRFRKKHLPGSEACATARFLFCIVCMKPRWITPLR</sequence>
<proteinExistence type="predicted"/>
<organism evidence="1 2">
    <name type="scientific">Nephila pilipes</name>
    <name type="common">Giant wood spider</name>
    <name type="synonym">Nephila maculata</name>
    <dbReference type="NCBI Taxonomy" id="299642"/>
    <lineage>
        <taxon>Eukaryota</taxon>
        <taxon>Metazoa</taxon>
        <taxon>Ecdysozoa</taxon>
        <taxon>Arthropoda</taxon>
        <taxon>Chelicerata</taxon>
        <taxon>Arachnida</taxon>
        <taxon>Araneae</taxon>
        <taxon>Araneomorphae</taxon>
        <taxon>Entelegynae</taxon>
        <taxon>Araneoidea</taxon>
        <taxon>Nephilidae</taxon>
        <taxon>Nephila</taxon>
    </lineage>
</organism>
<dbReference type="Proteomes" id="UP000887013">
    <property type="component" value="Unassembled WGS sequence"/>
</dbReference>